<dbReference type="CDD" id="cd18753">
    <property type="entry name" value="PIN_VapC4-5_FitB-like"/>
    <property type="match status" value="1"/>
</dbReference>
<name>A9A0Z1_DESOH</name>
<dbReference type="HOGENOM" id="CLU_118482_5_0_7"/>
<evidence type="ECO:0000256" key="4">
    <source>
        <dbReference type="ARBA" id="ARBA00022723"/>
    </source>
</evidence>
<feature type="domain" description="PIN" evidence="9">
    <location>
        <begin position="4"/>
        <end position="123"/>
    </location>
</feature>
<keyword evidence="6 8" id="KW-0460">Magnesium</keyword>
<dbReference type="PANTHER" id="PTHR33653:SF1">
    <property type="entry name" value="RIBONUCLEASE VAPC2"/>
    <property type="match status" value="1"/>
</dbReference>
<evidence type="ECO:0000256" key="7">
    <source>
        <dbReference type="ARBA" id="ARBA00038093"/>
    </source>
</evidence>
<comment type="cofactor">
    <cofactor evidence="1 8">
        <name>Mg(2+)</name>
        <dbReference type="ChEBI" id="CHEBI:18420"/>
    </cofactor>
</comment>
<evidence type="ECO:0000313" key="10">
    <source>
        <dbReference type="EMBL" id="ABW67616.1"/>
    </source>
</evidence>
<keyword evidence="4 8" id="KW-0479">Metal-binding</keyword>
<dbReference type="EMBL" id="CP000859">
    <property type="protein sequence ID" value="ABW67616.1"/>
    <property type="molecule type" value="Genomic_DNA"/>
</dbReference>
<dbReference type="InterPro" id="IPR050556">
    <property type="entry name" value="Type_II_TA_system_RNase"/>
</dbReference>
<dbReference type="AlphaFoldDB" id="A9A0Z1"/>
<keyword evidence="3 8" id="KW-0540">Nuclease</keyword>
<dbReference type="GO" id="GO:0000287">
    <property type="term" value="F:magnesium ion binding"/>
    <property type="evidence" value="ECO:0007669"/>
    <property type="project" value="UniProtKB-UniRule"/>
</dbReference>
<feature type="binding site" evidence="8">
    <location>
        <position position="98"/>
    </location>
    <ligand>
        <name>Mg(2+)</name>
        <dbReference type="ChEBI" id="CHEBI:18420"/>
    </ligand>
</feature>
<reference evidence="10 11" key="1">
    <citation type="submission" date="2007-10" db="EMBL/GenBank/DDBJ databases">
        <title>Complete sequence of Desulfococcus oleovorans Hxd3.</title>
        <authorList>
            <consortium name="US DOE Joint Genome Institute"/>
            <person name="Copeland A."/>
            <person name="Lucas S."/>
            <person name="Lapidus A."/>
            <person name="Barry K."/>
            <person name="Glavina del Rio T."/>
            <person name="Dalin E."/>
            <person name="Tice H."/>
            <person name="Pitluck S."/>
            <person name="Kiss H."/>
            <person name="Brettin T."/>
            <person name="Bruce D."/>
            <person name="Detter J.C."/>
            <person name="Han C."/>
            <person name="Schmutz J."/>
            <person name="Larimer F."/>
            <person name="Land M."/>
            <person name="Hauser L."/>
            <person name="Kyrpides N."/>
            <person name="Kim E."/>
            <person name="Wawrik B."/>
            <person name="Richardson P."/>
        </authorList>
    </citation>
    <scope>NUCLEOTIDE SEQUENCE [LARGE SCALE GENOMIC DNA]</scope>
    <source>
        <strain evidence="11">DSM 6200 / JCM 39069 / Hxd3</strain>
    </source>
</reference>
<dbReference type="STRING" id="96561.Dole_1812"/>
<keyword evidence="2 8" id="KW-1277">Toxin-antitoxin system</keyword>
<evidence type="ECO:0000256" key="6">
    <source>
        <dbReference type="ARBA" id="ARBA00022842"/>
    </source>
</evidence>
<sequence length="132" mass="14817">MRKVLIDTNIYSLAMKGDPPTVQVLKKIDQIGFSAVSIGELFSGFKAGNRESENREELNIFLDSPRVVIHALDEETADFYATILNNLKKAGTPIPTNDIWLAAVAFQHGYKLYSRDRHFKLIPGLARIDTQP</sequence>
<dbReference type="InterPro" id="IPR022907">
    <property type="entry name" value="VapC_family"/>
</dbReference>
<evidence type="ECO:0000256" key="3">
    <source>
        <dbReference type="ARBA" id="ARBA00022722"/>
    </source>
</evidence>
<dbReference type="SUPFAM" id="SSF88723">
    <property type="entry name" value="PIN domain-like"/>
    <property type="match status" value="1"/>
</dbReference>
<dbReference type="InterPro" id="IPR029060">
    <property type="entry name" value="PIN-like_dom_sf"/>
</dbReference>
<comment type="similarity">
    <text evidence="7 8">Belongs to the PINc/VapC protein family.</text>
</comment>
<accession>A9A0Z1</accession>
<keyword evidence="11" id="KW-1185">Reference proteome</keyword>
<evidence type="ECO:0000256" key="8">
    <source>
        <dbReference type="HAMAP-Rule" id="MF_00265"/>
    </source>
</evidence>
<dbReference type="PANTHER" id="PTHR33653">
    <property type="entry name" value="RIBONUCLEASE VAPC2"/>
    <property type="match status" value="1"/>
</dbReference>
<feature type="binding site" evidence="8">
    <location>
        <position position="7"/>
    </location>
    <ligand>
        <name>Mg(2+)</name>
        <dbReference type="ChEBI" id="CHEBI:18420"/>
    </ligand>
</feature>
<dbReference type="EC" id="3.1.-.-" evidence="8"/>
<evidence type="ECO:0000256" key="5">
    <source>
        <dbReference type="ARBA" id="ARBA00022801"/>
    </source>
</evidence>
<protein>
    <recommendedName>
        <fullName evidence="8">Ribonuclease VapC</fullName>
        <shortName evidence="8">RNase VapC</shortName>
        <ecNumber evidence="8">3.1.-.-</ecNumber>
    </recommendedName>
    <alternativeName>
        <fullName evidence="8">Toxin VapC</fullName>
    </alternativeName>
</protein>
<dbReference type="OrthoDB" id="9799448at2"/>
<dbReference type="Pfam" id="PF01850">
    <property type="entry name" value="PIN"/>
    <property type="match status" value="1"/>
</dbReference>
<evidence type="ECO:0000256" key="2">
    <source>
        <dbReference type="ARBA" id="ARBA00022649"/>
    </source>
</evidence>
<evidence type="ECO:0000313" key="11">
    <source>
        <dbReference type="Proteomes" id="UP000008561"/>
    </source>
</evidence>
<dbReference type="RefSeq" id="WP_012175231.1">
    <property type="nucleotide sequence ID" value="NC_009943.1"/>
</dbReference>
<dbReference type="KEGG" id="dol:Dole_1812"/>
<evidence type="ECO:0000256" key="1">
    <source>
        <dbReference type="ARBA" id="ARBA00001946"/>
    </source>
</evidence>
<dbReference type="GO" id="GO:0016787">
    <property type="term" value="F:hydrolase activity"/>
    <property type="evidence" value="ECO:0007669"/>
    <property type="project" value="UniProtKB-KW"/>
</dbReference>
<dbReference type="InterPro" id="IPR002716">
    <property type="entry name" value="PIN_dom"/>
</dbReference>
<keyword evidence="8" id="KW-0800">Toxin</keyword>
<dbReference type="HAMAP" id="MF_00265">
    <property type="entry name" value="VapC_Nob1"/>
    <property type="match status" value="1"/>
</dbReference>
<proteinExistence type="inferred from homology"/>
<comment type="function">
    <text evidence="8">Toxic component of a toxin-antitoxin (TA) system. An RNase.</text>
</comment>
<dbReference type="GO" id="GO:0090729">
    <property type="term" value="F:toxin activity"/>
    <property type="evidence" value="ECO:0007669"/>
    <property type="project" value="UniProtKB-KW"/>
</dbReference>
<evidence type="ECO:0000259" key="9">
    <source>
        <dbReference type="Pfam" id="PF01850"/>
    </source>
</evidence>
<dbReference type="GO" id="GO:0004540">
    <property type="term" value="F:RNA nuclease activity"/>
    <property type="evidence" value="ECO:0007669"/>
    <property type="project" value="InterPro"/>
</dbReference>
<dbReference type="eggNOG" id="COG1487">
    <property type="taxonomic scope" value="Bacteria"/>
</dbReference>
<keyword evidence="5 8" id="KW-0378">Hydrolase</keyword>
<gene>
    <name evidence="8" type="primary">vapC</name>
    <name evidence="10" type="ordered locus">Dole_1812</name>
</gene>
<organism evidence="10 11">
    <name type="scientific">Desulfosudis oleivorans (strain DSM 6200 / JCM 39069 / Hxd3)</name>
    <name type="common">Desulfococcus oleovorans</name>
    <dbReference type="NCBI Taxonomy" id="96561"/>
    <lineage>
        <taxon>Bacteria</taxon>
        <taxon>Pseudomonadati</taxon>
        <taxon>Thermodesulfobacteriota</taxon>
        <taxon>Desulfobacteria</taxon>
        <taxon>Desulfobacterales</taxon>
        <taxon>Desulfosudaceae</taxon>
        <taxon>Desulfosudis</taxon>
    </lineage>
</organism>
<dbReference type="Gene3D" id="3.40.50.1010">
    <property type="entry name" value="5'-nuclease"/>
    <property type="match status" value="1"/>
</dbReference>
<dbReference type="Proteomes" id="UP000008561">
    <property type="component" value="Chromosome"/>
</dbReference>